<proteinExistence type="predicted"/>
<dbReference type="EMBL" id="VRMN01000001">
    <property type="protein sequence ID" value="KAA8498431.1"/>
    <property type="molecule type" value="Genomic_DNA"/>
</dbReference>
<dbReference type="Proteomes" id="UP000324585">
    <property type="component" value="Unassembled WGS sequence"/>
</dbReference>
<accession>A0A5J4Z3H6</accession>
<evidence type="ECO:0000313" key="3">
    <source>
        <dbReference type="Proteomes" id="UP000324585"/>
    </source>
</evidence>
<name>A0A5J4Z3H6_PORPP</name>
<gene>
    <name evidence="2" type="ORF">FVE85_6016</name>
</gene>
<protein>
    <submittedName>
        <fullName evidence="2">Uncharacterized protein</fullName>
    </submittedName>
</protein>
<reference evidence="3" key="1">
    <citation type="journal article" date="2019" name="Nat. Commun.">
        <title>Expansion of phycobilisome linker gene families in mesophilic red algae.</title>
        <authorList>
            <person name="Lee J."/>
            <person name="Kim D."/>
            <person name="Bhattacharya D."/>
            <person name="Yoon H.S."/>
        </authorList>
    </citation>
    <scope>NUCLEOTIDE SEQUENCE [LARGE SCALE GENOMIC DNA]</scope>
    <source>
        <strain evidence="3">CCMP 1328</strain>
    </source>
</reference>
<evidence type="ECO:0000313" key="2">
    <source>
        <dbReference type="EMBL" id="KAA8498431.1"/>
    </source>
</evidence>
<sequence length="388" mass="41496">MARMVVAFALALVAMVAMVKAQNELNAGVIYGVEVGANKDFFLINTTLPIIDGSITLIFGMNANRGTEFVDERCFGLIGTGGALNPSAPNALANDAVNRLFFVAWDDNLPTATQARLCYLSTANPMQPRVIYVQMLPDPVINGASFDQIGYIYTYIREVATPMTLVLSTLSRATGQVVQTRNVILFRDTTGGGAVGDLNVRFRGGDMAFNCERILYASSIRVQGSDKFFFSIDFNVGPAGIYDYALIHSDNVPAQTDEGLTGFATADQLAFDGAGDLISQDSRTGIFSFVNILTGANGELGAENTTNVVFRDPGTGAARRFADLASFLDCEVESGCVEGEGSTPCESAPFPIVIPSDGAGRECASFEGECRDPADCETVFPCIIWQFV</sequence>
<comment type="caution">
    <text evidence="2">The sequence shown here is derived from an EMBL/GenBank/DDBJ whole genome shotgun (WGS) entry which is preliminary data.</text>
</comment>
<dbReference type="AlphaFoldDB" id="A0A5J4Z3H6"/>
<feature type="chain" id="PRO_5023835117" evidence="1">
    <location>
        <begin position="22"/>
        <end position="388"/>
    </location>
</feature>
<feature type="signal peptide" evidence="1">
    <location>
        <begin position="1"/>
        <end position="21"/>
    </location>
</feature>
<organism evidence="2 3">
    <name type="scientific">Porphyridium purpureum</name>
    <name type="common">Red alga</name>
    <name type="synonym">Porphyridium cruentum</name>
    <dbReference type="NCBI Taxonomy" id="35688"/>
    <lineage>
        <taxon>Eukaryota</taxon>
        <taxon>Rhodophyta</taxon>
        <taxon>Bangiophyceae</taxon>
        <taxon>Porphyridiales</taxon>
        <taxon>Porphyridiaceae</taxon>
        <taxon>Porphyridium</taxon>
    </lineage>
</organism>
<evidence type="ECO:0000256" key="1">
    <source>
        <dbReference type="SAM" id="SignalP"/>
    </source>
</evidence>
<keyword evidence="1" id="KW-0732">Signal</keyword>
<keyword evidence="3" id="KW-1185">Reference proteome</keyword>